<organism evidence="2 3">
    <name type="scientific">Colocasia esculenta</name>
    <name type="common">Wild taro</name>
    <name type="synonym">Arum esculentum</name>
    <dbReference type="NCBI Taxonomy" id="4460"/>
    <lineage>
        <taxon>Eukaryota</taxon>
        <taxon>Viridiplantae</taxon>
        <taxon>Streptophyta</taxon>
        <taxon>Embryophyta</taxon>
        <taxon>Tracheophyta</taxon>
        <taxon>Spermatophyta</taxon>
        <taxon>Magnoliopsida</taxon>
        <taxon>Liliopsida</taxon>
        <taxon>Araceae</taxon>
        <taxon>Aroideae</taxon>
        <taxon>Colocasieae</taxon>
        <taxon>Colocasia</taxon>
    </lineage>
</organism>
<protein>
    <submittedName>
        <fullName evidence="2">Uncharacterized protein</fullName>
    </submittedName>
</protein>
<name>A0A843VPG1_COLES</name>
<gene>
    <name evidence="2" type="ORF">Taro_027667</name>
</gene>
<evidence type="ECO:0000313" key="3">
    <source>
        <dbReference type="Proteomes" id="UP000652761"/>
    </source>
</evidence>
<comment type="caution">
    <text evidence="2">The sequence shown here is derived from an EMBL/GenBank/DDBJ whole genome shotgun (WGS) entry which is preliminary data.</text>
</comment>
<proteinExistence type="predicted"/>
<keyword evidence="3" id="KW-1185">Reference proteome</keyword>
<dbReference type="EMBL" id="NMUH01001742">
    <property type="protein sequence ID" value="MQL95004.1"/>
    <property type="molecule type" value="Genomic_DNA"/>
</dbReference>
<feature type="region of interest" description="Disordered" evidence="1">
    <location>
        <begin position="1"/>
        <end position="35"/>
    </location>
</feature>
<dbReference type="AlphaFoldDB" id="A0A843VPG1"/>
<accession>A0A843VPG1</accession>
<sequence>MPRLRGGFPSSGPNKPKTGPLRPGAAPSEVTTPPTTLHIVAREMRELAEVLSVHQNPSGTLAHHLGNPQLQGPVWVDARALRHSTLEGRQAAAELRRWDVPSAWDLEPLSLSLPVNKGILTSLPEEDPEP</sequence>
<evidence type="ECO:0000313" key="2">
    <source>
        <dbReference type="EMBL" id="MQL95004.1"/>
    </source>
</evidence>
<reference evidence="2" key="1">
    <citation type="submission" date="2017-07" db="EMBL/GenBank/DDBJ databases">
        <title>Taro Niue Genome Assembly and Annotation.</title>
        <authorList>
            <person name="Atibalentja N."/>
            <person name="Keating K."/>
            <person name="Fields C.J."/>
        </authorList>
    </citation>
    <scope>NUCLEOTIDE SEQUENCE</scope>
    <source>
        <strain evidence="2">Niue_2</strain>
        <tissue evidence="2">Leaf</tissue>
    </source>
</reference>
<dbReference type="Proteomes" id="UP000652761">
    <property type="component" value="Unassembled WGS sequence"/>
</dbReference>
<evidence type="ECO:0000256" key="1">
    <source>
        <dbReference type="SAM" id="MobiDB-lite"/>
    </source>
</evidence>